<dbReference type="InterPro" id="IPR052514">
    <property type="entry name" value="SAM-dependent_MTase"/>
</dbReference>
<dbReference type="GO" id="GO:0008168">
    <property type="term" value="F:methyltransferase activity"/>
    <property type="evidence" value="ECO:0007669"/>
    <property type="project" value="UniProtKB-KW"/>
</dbReference>
<dbReference type="RefSeq" id="WP_083437799.1">
    <property type="nucleotide sequence ID" value="NZ_CBXV010000008.1"/>
</dbReference>
<dbReference type="InterPro" id="IPR006342">
    <property type="entry name" value="FkbM_mtfrase"/>
</dbReference>
<dbReference type="SUPFAM" id="SSF53335">
    <property type="entry name" value="S-adenosyl-L-methionine-dependent methyltransferases"/>
    <property type="match status" value="1"/>
</dbReference>
<evidence type="ECO:0000259" key="1">
    <source>
        <dbReference type="Pfam" id="PF05050"/>
    </source>
</evidence>
<dbReference type="Gene3D" id="3.40.50.150">
    <property type="entry name" value="Vaccinia Virus protein VP39"/>
    <property type="match status" value="1"/>
</dbReference>
<dbReference type="PANTHER" id="PTHR34203:SF15">
    <property type="entry name" value="SLL1173 PROTEIN"/>
    <property type="match status" value="1"/>
</dbReference>
<proteinExistence type="predicted"/>
<dbReference type="PANTHER" id="PTHR34203">
    <property type="entry name" value="METHYLTRANSFERASE, FKBM FAMILY PROTEIN"/>
    <property type="match status" value="1"/>
</dbReference>
<feature type="domain" description="Methyltransferase FkbM" evidence="1">
    <location>
        <begin position="98"/>
        <end position="249"/>
    </location>
</feature>
<dbReference type="InterPro" id="IPR029063">
    <property type="entry name" value="SAM-dependent_MTases_sf"/>
</dbReference>
<organism evidence="2 3">
    <name type="scientific">Pyrinomonas methylaliphatogenes</name>
    <dbReference type="NCBI Taxonomy" id="454194"/>
    <lineage>
        <taxon>Bacteria</taxon>
        <taxon>Pseudomonadati</taxon>
        <taxon>Acidobacteriota</taxon>
        <taxon>Blastocatellia</taxon>
        <taxon>Blastocatellales</taxon>
        <taxon>Pyrinomonadaceae</taxon>
        <taxon>Pyrinomonas</taxon>
    </lineage>
</organism>
<protein>
    <submittedName>
        <fullName evidence="2">Methyltransferase, FkbM family</fullName>
    </submittedName>
</protein>
<name>A0A0B6WZU7_9BACT</name>
<dbReference type="NCBIfam" id="TIGR01444">
    <property type="entry name" value="fkbM_fam"/>
    <property type="match status" value="1"/>
</dbReference>
<dbReference type="GO" id="GO:0032259">
    <property type="term" value="P:methylation"/>
    <property type="evidence" value="ECO:0007669"/>
    <property type="project" value="UniProtKB-KW"/>
</dbReference>
<keyword evidence="2" id="KW-0808">Transferase</keyword>
<evidence type="ECO:0000313" key="2">
    <source>
        <dbReference type="EMBL" id="CDM66247.1"/>
    </source>
</evidence>
<sequence>MKATTRKVKLPLMAKLIRWYLRSGLRGSYRVTILLAHKCKCLQAVPVNIADWSPLYIDLRDASLHEWLQGAPWDSCPREIDEQKVICRIVKEGDKVFDIGANIGLYTLLLSKLVGPRGRVYSFEPNLDLLPILSRTVEEAGNAELYPFALSNQSSETVLFVPKDHSTASLVNWAEIFKDVKEIVCKQVRLDDLVSDGTIPLPDFVKCDVEGAELMVFEGGVQTLNREDAPIILFEANVHTTRGFGLTVSSAKEFLEGMSSARFKFFEIQEGGRLSPIEKPHPIHSNILAVPQAKMARLGKSF</sequence>
<reference evidence="2 3" key="2">
    <citation type="submission" date="2015-01" db="EMBL/GenBank/DDBJ databases">
        <title>Complete genome sequence of Pyrinomonas methylaliphatogenes type strain K22T.</title>
        <authorList>
            <person name="Lee K.C.Y."/>
            <person name="Power J.F."/>
            <person name="Dunfield P.F."/>
            <person name="Morgan X.C."/>
            <person name="Huttenhower C."/>
            <person name="Stott M.B."/>
        </authorList>
    </citation>
    <scope>NUCLEOTIDE SEQUENCE [LARGE SCALE GENOMIC DNA]</scope>
    <source>
        <strain evidence="2 3">K22</strain>
    </source>
</reference>
<keyword evidence="3" id="KW-1185">Reference proteome</keyword>
<keyword evidence="2" id="KW-0489">Methyltransferase</keyword>
<reference evidence="2 3" key="1">
    <citation type="submission" date="2013-12" db="EMBL/GenBank/DDBJ databases">
        <authorList>
            <person name="Stott M."/>
        </authorList>
    </citation>
    <scope>NUCLEOTIDE SEQUENCE [LARGE SCALE GENOMIC DNA]</scope>
    <source>
        <strain evidence="2 3">K22</strain>
    </source>
</reference>
<dbReference type="STRING" id="454194.PYK22_02267"/>
<gene>
    <name evidence="2" type="ORF">PYK22_02267</name>
</gene>
<dbReference type="EMBL" id="CBXV010000008">
    <property type="protein sequence ID" value="CDM66247.1"/>
    <property type="molecule type" value="Genomic_DNA"/>
</dbReference>
<dbReference type="AlphaFoldDB" id="A0A0B6WZU7"/>
<accession>A0A0B6WZU7</accession>
<dbReference type="Proteomes" id="UP000031518">
    <property type="component" value="Unassembled WGS sequence"/>
</dbReference>
<dbReference type="Pfam" id="PF05050">
    <property type="entry name" value="Methyltransf_21"/>
    <property type="match status" value="1"/>
</dbReference>
<evidence type="ECO:0000313" key="3">
    <source>
        <dbReference type="Proteomes" id="UP000031518"/>
    </source>
</evidence>